<sequence>MEPDLRKREKNAKNLILNWRSRTCRVDKSFYCKVKHWKGKDLKRRPVWVFGLVERADGESNGRTYMQIVKDRGACTNRIESLWRACKYKFKEMNGCKRVYIQSYIDGFLIRIL</sequence>
<dbReference type="InterPro" id="IPR053164">
    <property type="entry name" value="IS1016-like_transposase"/>
</dbReference>
<proteinExistence type="predicted"/>
<keyword evidence="2" id="KW-1185">Reference proteome</keyword>
<protein>
    <submittedName>
        <fullName evidence="1">Uncharacterized protein</fullName>
    </submittedName>
</protein>
<accession>A0A814J2K0</accession>
<comment type="caution">
    <text evidence="1">The sequence shown here is derived from an EMBL/GenBank/DDBJ whole genome shotgun (WGS) entry which is preliminary data.</text>
</comment>
<organism evidence="1 2">
    <name type="scientific">Brachionus calyciflorus</name>
    <dbReference type="NCBI Taxonomy" id="104777"/>
    <lineage>
        <taxon>Eukaryota</taxon>
        <taxon>Metazoa</taxon>
        <taxon>Spiralia</taxon>
        <taxon>Gnathifera</taxon>
        <taxon>Rotifera</taxon>
        <taxon>Eurotatoria</taxon>
        <taxon>Monogononta</taxon>
        <taxon>Pseudotrocha</taxon>
        <taxon>Ploima</taxon>
        <taxon>Brachionidae</taxon>
        <taxon>Brachionus</taxon>
    </lineage>
</organism>
<evidence type="ECO:0000313" key="2">
    <source>
        <dbReference type="Proteomes" id="UP000663879"/>
    </source>
</evidence>
<name>A0A814J2K0_9BILA</name>
<dbReference type="AlphaFoldDB" id="A0A814J2K0"/>
<dbReference type="PANTHER" id="PTHR47163">
    <property type="entry name" value="DDE_TNP_IS1595 DOMAIN-CONTAINING PROTEIN"/>
    <property type="match status" value="1"/>
</dbReference>
<gene>
    <name evidence="1" type="ORF">OXX778_LOCUS17883</name>
</gene>
<dbReference type="EMBL" id="CAJNOC010004717">
    <property type="protein sequence ID" value="CAF1031394.1"/>
    <property type="molecule type" value="Genomic_DNA"/>
</dbReference>
<reference evidence="1" key="1">
    <citation type="submission" date="2021-02" db="EMBL/GenBank/DDBJ databases">
        <authorList>
            <person name="Nowell W R."/>
        </authorList>
    </citation>
    <scope>NUCLEOTIDE SEQUENCE</scope>
    <source>
        <strain evidence="1">Ploen Becks lab</strain>
    </source>
</reference>
<dbReference type="PANTHER" id="PTHR47163:SF2">
    <property type="entry name" value="SI:DKEY-17M8.2"/>
    <property type="match status" value="1"/>
</dbReference>
<dbReference type="OrthoDB" id="8597234at2759"/>
<dbReference type="Proteomes" id="UP000663879">
    <property type="component" value="Unassembled WGS sequence"/>
</dbReference>
<evidence type="ECO:0000313" key="1">
    <source>
        <dbReference type="EMBL" id="CAF1031394.1"/>
    </source>
</evidence>